<proteinExistence type="predicted"/>
<accession>A0A9P5NVC8</accession>
<evidence type="ECO:0000313" key="3">
    <source>
        <dbReference type="Proteomes" id="UP000724874"/>
    </source>
</evidence>
<gene>
    <name evidence="2" type="ORF">CPB84DRAFT_1842505</name>
</gene>
<name>A0A9P5NVC8_GYMJU</name>
<comment type="caution">
    <text evidence="2">The sequence shown here is derived from an EMBL/GenBank/DDBJ whole genome shotgun (WGS) entry which is preliminary data.</text>
</comment>
<dbReference type="Proteomes" id="UP000724874">
    <property type="component" value="Unassembled WGS sequence"/>
</dbReference>
<keyword evidence="3" id="KW-1185">Reference proteome</keyword>
<feature type="region of interest" description="Disordered" evidence="1">
    <location>
        <begin position="86"/>
        <end position="109"/>
    </location>
</feature>
<reference evidence="2" key="1">
    <citation type="submission" date="2020-11" db="EMBL/GenBank/DDBJ databases">
        <authorList>
            <consortium name="DOE Joint Genome Institute"/>
            <person name="Ahrendt S."/>
            <person name="Riley R."/>
            <person name="Andreopoulos W."/>
            <person name="LaButti K."/>
            <person name="Pangilinan J."/>
            <person name="Ruiz-duenas F.J."/>
            <person name="Barrasa J.M."/>
            <person name="Sanchez-Garcia M."/>
            <person name="Camarero S."/>
            <person name="Miyauchi S."/>
            <person name="Serrano A."/>
            <person name="Linde D."/>
            <person name="Babiker R."/>
            <person name="Drula E."/>
            <person name="Ayuso-Fernandez I."/>
            <person name="Pacheco R."/>
            <person name="Padilla G."/>
            <person name="Ferreira P."/>
            <person name="Barriuso J."/>
            <person name="Kellner H."/>
            <person name="Castanera R."/>
            <person name="Alfaro M."/>
            <person name="Ramirez L."/>
            <person name="Pisabarro A.G."/>
            <person name="Kuo A."/>
            <person name="Tritt A."/>
            <person name="Lipzen A."/>
            <person name="He G."/>
            <person name="Yan M."/>
            <person name="Ng V."/>
            <person name="Cullen D."/>
            <person name="Martin F."/>
            <person name="Rosso M.-N."/>
            <person name="Henrissat B."/>
            <person name="Hibbett D."/>
            <person name="Martinez A.T."/>
            <person name="Grigoriev I.V."/>
        </authorList>
    </citation>
    <scope>NUCLEOTIDE SEQUENCE</scope>
    <source>
        <strain evidence="2">AH 44721</strain>
    </source>
</reference>
<organism evidence="2 3">
    <name type="scientific">Gymnopilus junonius</name>
    <name type="common">Spectacular rustgill mushroom</name>
    <name type="synonym">Gymnopilus spectabilis subsp. junonius</name>
    <dbReference type="NCBI Taxonomy" id="109634"/>
    <lineage>
        <taxon>Eukaryota</taxon>
        <taxon>Fungi</taxon>
        <taxon>Dikarya</taxon>
        <taxon>Basidiomycota</taxon>
        <taxon>Agaricomycotina</taxon>
        <taxon>Agaricomycetes</taxon>
        <taxon>Agaricomycetidae</taxon>
        <taxon>Agaricales</taxon>
        <taxon>Agaricineae</taxon>
        <taxon>Hymenogastraceae</taxon>
        <taxon>Gymnopilus</taxon>
    </lineage>
</organism>
<feature type="compositionally biased region" description="Basic and acidic residues" evidence="1">
    <location>
        <begin position="86"/>
        <end position="97"/>
    </location>
</feature>
<dbReference type="EMBL" id="JADNYJ010000006">
    <property type="protein sequence ID" value="KAF8910498.1"/>
    <property type="molecule type" value="Genomic_DNA"/>
</dbReference>
<protein>
    <submittedName>
        <fullName evidence="2">Uncharacterized protein</fullName>
    </submittedName>
</protein>
<dbReference type="AlphaFoldDB" id="A0A9P5NVC8"/>
<evidence type="ECO:0000256" key="1">
    <source>
        <dbReference type="SAM" id="MobiDB-lite"/>
    </source>
</evidence>
<evidence type="ECO:0000313" key="2">
    <source>
        <dbReference type="EMBL" id="KAF8910498.1"/>
    </source>
</evidence>
<sequence length="220" mass="24381">MCSSGAHSVAHSLDLDINPHAAQIYFSPESVVAYLVAHIDLQLMMASLPKKQNPIGKDGMTKQQRYVARVEVHAANAICMRNKCQEKKASKDSKTEDQWAGSSDGTYEKVMKDEEIDATEGQGSTTISDSQEPHGHLKVMKDEEIDATQGRQHGRLNEENGCATCKERVLSCNHCESILRQITPLEEFVEIKRLLEGFRAHVLEVAMDLQGKLAETISST</sequence>